<dbReference type="PANTHER" id="PTHR12526:SF630">
    <property type="entry name" value="GLYCOSYLTRANSFERASE"/>
    <property type="match status" value="1"/>
</dbReference>
<evidence type="ECO:0000313" key="3">
    <source>
        <dbReference type="Proteomes" id="UP000275394"/>
    </source>
</evidence>
<dbReference type="AlphaFoldDB" id="A0A3N2DZH6"/>
<dbReference type="EMBL" id="RKHR01000003">
    <property type="protein sequence ID" value="ROS05052.1"/>
    <property type="molecule type" value="Genomic_DNA"/>
</dbReference>
<dbReference type="InterPro" id="IPR001296">
    <property type="entry name" value="Glyco_trans_1"/>
</dbReference>
<dbReference type="Pfam" id="PF00534">
    <property type="entry name" value="Glycos_transf_1"/>
    <property type="match status" value="1"/>
</dbReference>
<organism evidence="2 3">
    <name type="scientific">Sinobacterium caligoides</name>
    <dbReference type="NCBI Taxonomy" id="933926"/>
    <lineage>
        <taxon>Bacteria</taxon>
        <taxon>Pseudomonadati</taxon>
        <taxon>Pseudomonadota</taxon>
        <taxon>Gammaproteobacteria</taxon>
        <taxon>Cellvibrionales</taxon>
        <taxon>Spongiibacteraceae</taxon>
        <taxon>Sinobacterium</taxon>
    </lineage>
</organism>
<dbReference type="SUPFAM" id="SSF53756">
    <property type="entry name" value="UDP-Glycosyltransferase/glycogen phosphorylase"/>
    <property type="match status" value="1"/>
</dbReference>
<accession>A0A3N2DZH6</accession>
<evidence type="ECO:0000259" key="1">
    <source>
        <dbReference type="Pfam" id="PF00534"/>
    </source>
</evidence>
<keyword evidence="3" id="KW-1185">Reference proteome</keyword>
<dbReference type="PANTHER" id="PTHR12526">
    <property type="entry name" value="GLYCOSYLTRANSFERASE"/>
    <property type="match status" value="1"/>
</dbReference>
<sequence length="392" mass="44648">MKSLSLAYLSRDRFPPLRPDVRVLFGQEFQELGHKVDWFLMAREPVEKSYSTDFYSGRAWVTRNSSGALSRLKNLSKSFVKDFRFLFFGERSYDFVVYKDQFFSAPFVMLACKLKGVDFVYWLSYPYHLEYDLAAKDKGKLITRLRSIVTEATLNHIIIPYSKHLFVQSEGMKDLLCNEVNKDKFTAVPMGFDRMRVENVIPTQHDVTKIAYLGVISRLRKVEFIVHAFSAAVNYGIEAKLCLVGGEEVSGDFEYIESIIAELGLSDKVEMTGALDQKEAWSVVAGCDLCVAAVPEIPLYECSSPTKVVEYMALGKPVVVNNIPDQRLLIEESGAGVCVNYNHEDFANAMVCMLANKEELREMGERGRNYIMKSRTYEHIAAQVEKKLMELL</sequence>
<dbReference type="Gene3D" id="3.40.50.2000">
    <property type="entry name" value="Glycogen Phosphorylase B"/>
    <property type="match status" value="2"/>
</dbReference>
<dbReference type="Proteomes" id="UP000275394">
    <property type="component" value="Unassembled WGS sequence"/>
</dbReference>
<reference evidence="2 3" key="1">
    <citation type="submission" date="2018-11" db="EMBL/GenBank/DDBJ databases">
        <title>Genomic Encyclopedia of Type Strains, Phase IV (KMG-IV): sequencing the most valuable type-strain genomes for metagenomic binning, comparative biology and taxonomic classification.</title>
        <authorList>
            <person name="Goeker M."/>
        </authorList>
    </citation>
    <scope>NUCLEOTIDE SEQUENCE [LARGE SCALE GENOMIC DNA]</scope>
    <source>
        <strain evidence="2 3">DSM 100316</strain>
    </source>
</reference>
<name>A0A3N2DZH6_9GAMM</name>
<keyword evidence="2" id="KW-0808">Transferase</keyword>
<dbReference type="RefSeq" id="WP_123710999.1">
    <property type="nucleotide sequence ID" value="NZ_RKHR01000003.1"/>
</dbReference>
<dbReference type="GO" id="GO:0016740">
    <property type="term" value="F:transferase activity"/>
    <property type="evidence" value="ECO:0007669"/>
    <property type="project" value="UniProtKB-KW"/>
</dbReference>
<feature type="domain" description="Glycosyl transferase family 1" evidence="1">
    <location>
        <begin position="204"/>
        <end position="369"/>
    </location>
</feature>
<protein>
    <submittedName>
        <fullName evidence="2">Glycosyltransferase involved in cell wall biosynthesis</fullName>
    </submittedName>
</protein>
<comment type="caution">
    <text evidence="2">The sequence shown here is derived from an EMBL/GenBank/DDBJ whole genome shotgun (WGS) entry which is preliminary data.</text>
</comment>
<proteinExistence type="predicted"/>
<dbReference type="OrthoDB" id="8756565at2"/>
<evidence type="ECO:0000313" key="2">
    <source>
        <dbReference type="EMBL" id="ROS05052.1"/>
    </source>
</evidence>
<gene>
    <name evidence="2" type="ORF">EDC56_0574</name>
</gene>